<dbReference type="OrthoDB" id="6003540at2"/>
<keyword evidence="4" id="KW-0804">Transcription</keyword>
<dbReference type="GO" id="GO:0003700">
    <property type="term" value="F:DNA-binding transcription factor activity"/>
    <property type="evidence" value="ECO:0007669"/>
    <property type="project" value="InterPro"/>
</dbReference>
<evidence type="ECO:0000313" key="8">
    <source>
        <dbReference type="Proteomes" id="UP000243426"/>
    </source>
</evidence>
<organism evidence="7 8">
    <name type="scientific">Halopseudomonas litoralis</name>
    <dbReference type="NCBI Taxonomy" id="797277"/>
    <lineage>
        <taxon>Bacteria</taxon>
        <taxon>Pseudomonadati</taxon>
        <taxon>Pseudomonadota</taxon>
        <taxon>Gammaproteobacteria</taxon>
        <taxon>Pseudomonadales</taxon>
        <taxon>Pseudomonadaceae</taxon>
        <taxon>Halopseudomonas</taxon>
    </lineage>
</organism>
<dbReference type="SUPFAM" id="SSF46689">
    <property type="entry name" value="Homeodomain-like"/>
    <property type="match status" value="2"/>
</dbReference>
<feature type="domain" description="HTH araC/xylS-type" evidence="6">
    <location>
        <begin position="233"/>
        <end position="334"/>
    </location>
</feature>
<evidence type="ECO:0000259" key="6">
    <source>
        <dbReference type="PROSITE" id="PS01124"/>
    </source>
</evidence>
<dbReference type="InterPro" id="IPR018062">
    <property type="entry name" value="HTH_AraC-typ_CS"/>
</dbReference>
<dbReference type="InterPro" id="IPR009057">
    <property type="entry name" value="Homeodomain-like_sf"/>
</dbReference>
<evidence type="ECO:0000256" key="3">
    <source>
        <dbReference type="ARBA" id="ARBA00023125"/>
    </source>
</evidence>
<proteinExistence type="predicted"/>
<dbReference type="Gene3D" id="1.10.10.60">
    <property type="entry name" value="Homeodomain-like"/>
    <property type="match status" value="1"/>
</dbReference>
<dbReference type="PROSITE" id="PS01124">
    <property type="entry name" value="HTH_ARAC_FAMILY_2"/>
    <property type="match status" value="1"/>
</dbReference>
<protein>
    <submittedName>
        <fullName evidence="7">Transcriptional regulator, AraC family</fullName>
    </submittedName>
</protein>
<keyword evidence="8" id="KW-1185">Reference proteome</keyword>
<dbReference type="GO" id="GO:0009893">
    <property type="term" value="P:positive regulation of metabolic process"/>
    <property type="evidence" value="ECO:0007669"/>
    <property type="project" value="UniProtKB-ARBA"/>
</dbReference>
<dbReference type="SMART" id="SM00342">
    <property type="entry name" value="HTH_ARAC"/>
    <property type="match status" value="1"/>
</dbReference>
<dbReference type="InterPro" id="IPR050204">
    <property type="entry name" value="AraC_XylS_family_regulators"/>
</dbReference>
<dbReference type="GO" id="GO:0005737">
    <property type="term" value="C:cytoplasm"/>
    <property type="evidence" value="ECO:0007669"/>
    <property type="project" value="UniProtKB-SubCell"/>
</dbReference>
<evidence type="ECO:0000256" key="5">
    <source>
        <dbReference type="ARBA" id="ARBA00037345"/>
    </source>
</evidence>
<sequence length="339" mass="38219">MSLNINIGETPTPSATQPPAEASFTVIETSDVFLQAQALPKWHQEYLQISEGAFHGSLSDISLGPIQLFRERMDKAVDQQGQPWPNSFVVGIPVNIEGEGFWSGDKLVSDSLFFLKPNSELRFRTPSSSDIYVAVLDLNALNQYIEDFTEINVQHLYQLSGVAPASQQLCQSLRYSLHHIFEGVSNNPYSLNDTRVRQVLFSDIMNTLIVGLETLGHVQPGNPGQFVHRHIVEKAREYMLSNKHLPPTVLEVCQELRISRRTLHYAFQKVLSISPVAFLRYIRLHGARQELLTTPPGRVLISEVAARWGFWHMGMFGTYYKALFGETPSVTLRRGLRPG</sequence>
<dbReference type="EMBL" id="LT629748">
    <property type="protein sequence ID" value="SDR77701.1"/>
    <property type="molecule type" value="Genomic_DNA"/>
</dbReference>
<dbReference type="AlphaFoldDB" id="A0A1H1LT35"/>
<accession>A0A1H1LT35</accession>
<keyword evidence="2" id="KW-0805">Transcription regulation</keyword>
<gene>
    <name evidence="7" type="ORF">SAMN05216198_0382</name>
</gene>
<reference evidence="8" key="1">
    <citation type="submission" date="2016-10" db="EMBL/GenBank/DDBJ databases">
        <authorList>
            <person name="Varghese N."/>
            <person name="Submissions S."/>
        </authorList>
    </citation>
    <scope>NUCLEOTIDE SEQUENCE [LARGE SCALE GENOMIC DNA]</scope>
    <source>
        <strain evidence="8">2SM5</strain>
    </source>
</reference>
<dbReference type="PANTHER" id="PTHR46796">
    <property type="entry name" value="HTH-TYPE TRANSCRIPTIONAL ACTIVATOR RHAS-RELATED"/>
    <property type="match status" value="1"/>
</dbReference>
<keyword evidence="3" id="KW-0238">DNA-binding</keyword>
<dbReference type="Proteomes" id="UP000243426">
    <property type="component" value="Chromosome I"/>
</dbReference>
<dbReference type="GO" id="GO:0043565">
    <property type="term" value="F:sequence-specific DNA binding"/>
    <property type="evidence" value="ECO:0007669"/>
    <property type="project" value="InterPro"/>
</dbReference>
<dbReference type="PROSITE" id="PS00041">
    <property type="entry name" value="HTH_ARAC_FAMILY_1"/>
    <property type="match status" value="1"/>
</dbReference>
<dbReference type="PANTHER" id="PTHR46796:SF12">
    <property type="entry name" value="HTH-TYPE DNA-BINDING TRANSCRIPTIONAL ACTIVATOR EUTR"/>
    <property type="match status" value="1"/>
</dbReference>
<dbReference type="Pfam" id="PF12833">
    <property type="entry name" value="HTH_18"/>
    <property type="match status" value="1"/>
</dbReference>
<comment type="subcellular location">
    <subcellularLocation>
        <location evidence="1">Cytoplasm</location>
    </subcellularLocation>
</comment>
<evidence type="ECO:0000313" key="7">
    <source>
        <dbReference type="EMBL" id="SDR77701.1"/>
    </source>
</evidence>
<comment type="function">
    <text evidence="5">Regulatory protein of the TOL plasmid xyl operons. XylS activates the xylXYZLTEGFJQKIH operon required for the degradation of toluene, m-xylene and p-xylene.</text>
</comment>
<name>A0A1H1LT35_9GAMM</name>
<evidence type="ECO:0000256" key="1">
    <source>
        <dbReference type="ARBA" id="ARBA00004496"/>
    </source>
</evidence>
<dbReference type="InterPro" id="IPR018060">
    <property type="entry name" value="HTH_AraC"/>
</dbReference>
<evidence type="ECO:0000256" key="4">
    <source>
        <dbReference type="ARBA" id="ARBA00023163"/>
    </source>
</evidence>
<dbReference type="STRING" id="797277.SAMN05216198_0382"/>
<evidence type="ECO:0000256" key="2">
    <source>
        <dbReference type="ARBA" id="ARBA00023015"/>
    </source>
</evidence>